<keyword evidence="3" id="KW-1185">Reference proteome</keyword>
<gene>
    <name evidence="2" type="ORF">N7456_003062</name>
</gene>
<feature type="region of interest" description="Disordered" evidence="1">
    <location>
        <begin position="1"/>
        <end position="32"/>
    </location>
</feature>
<organism evidence="2 3">
    <name type="scientific">Penicillium angulare</name>
    <dbReference type="NCBI Taxonomy" id="116970"/>
    <lineage>
        <taxon>Eukaryota</taxon>
        <taxon>Fungi</taxon>
        <taxon>Dikarya</taxon>
        <taxon>Ascomycota</taxon>
        <taxon>Pezizomycotina</taxon>
        <taxon>Eurotiomycetes</taxon>
        <taxon>Eurotiomycetidae</taxon>
        <taxon>Eurotiales</taxon>
        <taxon>Aspergillaceae</taxon>
        <taxon>Penicillium</taxon>
    </lineage>
</organism>
<dbReference type="OrthoDB" id="4491390at2759"/>
<dbReference type="InterPro" id="IPR053178">
    <property type="entry name" value="Osmoadaptation_assoc"/>
</dbReference>
<dbReference type="EMBL" id="JAPQKH010000003">
    <property type="protein sequence ID" value="KAJ5106387.1"/>
    <property type="molecule type" value="Genomic_DNA"/>
</dbReference>
<reference evidence="2" key="1">
    <citation type="submission" date="2022-11" db="EMBL/GenBank/DDBJ databases">
        <authorList>
            <person name="Petersen C."/>
        </authorList>
    </citation>
    <scope>NUCLEOTIDE SEQUENCE</scope>
    <source>
        <strain evidence="2">IBT 30069</strain>
    </source>
</reference>
<evidence type="ECO:0000313" key="3">
    <source>
        <dbReference type="Proteomes" id="UP001149165"/>
    </source>
</evidence>
<accession>A0A9W9FVF5</accession>
<sequence>MKVLARRPRRQTTHTGTGTSTKTKANTPIGTVGTASGPVDIESYLHRFNTNAEVRTQVVANFLDSFSPSPLIRDGKVGGVLHIGHTFPIFIGQSPVLDKAVTALSSAFLAKRSRDLHLLQYSARLYGEALQIVHGRIRSGRRCGQDSLFATVFFQFYELINSSPLGFKAWTSHVKGSNAILGQYSDSSPPTVTDHLFWRQLKFVTVCDAIGLRKSIYSYSSFWKRPALHNPWRESVDVILDSIIECSALIEAVDFLIQHGHQDLQDDIQTGEKLLHGCLQLKDHLDTSFCEMQARLGVPYSSPNQQPFWSTIDTSIPREVFPDAIEYPCLTCAESHLLWWTTYILLYPLIDQLLTFLGRSRSEISFNMWDIPSSSTAGTSSHSYDTWASELPEDFLGVADHYAGLICRSAKFLVQPETKAMGTQILLAPFSQATQFYHSREAIEKYRWCQSVFMVFSRLGFGIAPFLKDMIWPKYEAATKKKLPTSSSR</sequence>
<reference evidence="2" key="2">
    <citation type="journal article" date="2023" name="IMA Fungus">
        <title>Comparative genomic study of the Penicillium genus elucidates a diverse pangenome and 15 lateral gene transfer events.</title>
        <authorList>
            <person name="Petersen C."/>
            <person name="Sorensen T."/>
            <person name="Nielsen M.R."/>
            <person name="Sondergaard T.E."/>
            <person name="Sorensen J.L."/>
            <person name="Fitzpatrick D.A."/>
            <person name="Frisvad J.C."/>
            <person name="Nielsen K.L."/>
        </authorList>
    </citation>
    <scope>NUCLEOTIDE SEQUENCE</scope>
    <source>
        <strain evidence="2">IBT 30069</strain>
    </source>
</reference>
<dbReference type="Proteomes" id="UP001149165">
    <property type="component" value="Unassembled WGS sequence"/>
</dbReference>
<evidence type="ECO:0000256" key="1">
    <source>
        <dbReference type="SAM" id="MobiDB-lite"/>
    </source>
</evidence>
<protein>
    <submittedName>
        <fullName evidence="2">Uncharacterized protein</fullName>
    </submittedName>
</protein>
<proteinExistence type="predicted"/>
<dbReference type="AlphaFoldDB" id="A0A9W9FVF5"/>
<feature type="compositionally biased region" description="Basic residues" evidence="1">
    <location>
        <begin position="1"/>
        <end position="12"/>
    </location>
</feature>
<dbReference type="PANTHER" id="PTHR38111">
    <property type="entry name" value="ZN(2)-C6 FUNGAL-TYPE DOMAIN-CONTAINING PROTEIN-RELATED"/>
    <property type="match status" value="1"/>
</dbReference>
<evidence type="ECO:0000313" key="2">
    <source>
        <dbReference type="EMBL" id="KAJ5106387.1"/>
    </source>
</evidence>
<feature type="compositionally biased region" description="Low complexity" evidence="1">
    <location>
        <begin position="13"/>
        <end position="27"/>
    </location>
</feature>
<comment type="caution">
    <text evidence="2">The sequence shown here is derived from an EMBL/GenBank/DDBJ whole genome shotgun (WGS) entry which is preliminary data.</text>
</comment>
<name>A0A9W9FVF5_9EURO</name>